<dbReference type="AlphaFoldDB" id="A0A8T1ZYT8"/>
<comment type="caution">
    <text evidence="1">The sequence shown here is derived from an EMBL/GenBank/DDBJ whole genome shotgun (WGS) entry which is preliminary data.</text>
</comment>
<dbReference type="OrthoDB" id="543442at2759"/>
<dbReference type="EMBL" id="JAEFBJ010000010">
    <property type="protein sequence ID" value="KAG7564717.1"/>
    <property type="molecule type" value="Genomic_DNA"/>
</dbReference>
<evidence type="ECO:0000313" key="2">
    <source>
        <dbReference type="Proteomes" id="UP000694251"/>
    </source>
</evidence>
<sequence>MYFGFSGSTGVIRSHQYILGWALAIGEKAQSLDISKVLLCSQSDPEKRPSMEDVTEYLEQKKSIPDISFDTAEFGLTIANEISHETATTQGTTSSFYYDTTILLSGR</sequence>
<organism evidence="1 2">
    <name type="scientific">Arabidopsis suecica</name>
    <name type="common">Swedish thale-cress</name>
    <name type="synonym">Cardaminopsis suecica</name>
    <dbReference type="NCBI Taxonomy" id="45249"/>
    <lineage>
        <taxon>Eukaryota</taxon>
        <taxon>Viridiplantae</taxon>
        <taxon>Streptophyta</taxon>
        <taxon>Embryophyta</taxon>
        <taxon>Tracheophyta</taxon>
        <taxon>Spermatophyta</taxon>
        <taxon>Magnoliopsida</taxon>
        <taxon>eudicotyledons</taxon>
        <taxon>Gunneridae</taxon>
        <taxon>Pentapetalae</taxon>
        <taxon>rosids</taxon>
        <taxon>malvids</taxon>
        <taxon>Brassicales</taxon>
        <taxon>Brassicaceae</taxon>
        <taxon>Camelineae</taxon>
        <taxon>Arabidopsis</taxon>
    </lineage>
</organism>
<accession>A0A8T1ZYT8</accession>
<evidence type="ECO:0000313" key="1">
    <source>
        <dbReference type="EMBL" id="KAG7564717.1"/>
    </source>
</evidence>
<proteinExistence type="predicted"/>
<reference evidence="1 2" key="1">
    <citation type="submission" date="2020-12" db="EMBL/GenBank/DDBJ databases">
        <title>Concerted genomic and epigenomic changes stabilize Arabidopsis allopolyploids.</title>
        <authorList>
            <person name="Chen Z."/>
        </authorList>
    </citation>
    <scope>NUCLEOTIDE SEQUENCE [LARGE SCALE GENOMIC DNA]</scope>
    <source>
        <strain evidence="1">As9502</strain>
        <tissue evidence="1">Leaf</tissue>
    </source>
</reference>
<keyword evidence="2" id="KW-1185">Reference proteome</keyword>
<protein>
    <submittedName>
        <fullName evidence="1">Concanavalin A-like lectin/glucanase domain superfamily</fullName>
    </submittedName>
</protein>
<dbReference type="Proteomes" id="UP000694251">
    <property type="component" value="Chromosome 10"/>
</dbReference>
<name>A0A8T1ZYT8_ARASU</name>
<gene>
    <name evidence="1" type="ORF">ISN44_As10g014700</name>
</gene>